<keyword evidence="2" id="KW-1003">Cell membrane</keyword>
<dbReference type="Pfam" id="PF08266">
    <property type="entry name" value="Cadherin_2"/>
    <property type="match status" value="1"/>
</dbReference>
<dbReference type="InterPro" id="IPR050174">
    <property type="entry name" value="Protocadherin/Cadherin-CA"/>
</dbReference>
<feature type="chain" id="PRO_5018312533" evidence="12">
    <location>
        <begin position="27"/>
        <end position="230"/>
    </location>
</feature>
<reference evidence="14" key="3">
    <citation type="submission" date="2025-09" db="UniProtKB">
        <authorList>
            <consortium name="Ensembl"/>
        </authorList>
    </citation>
    <scope>IDENTIFICATION</scope>
    <source>
        <strain evidence="14">Guanapo</strain>
    </source>
</reference>
<sequence>MGRGKTLPTWIYNLLFVLRILMVAEAQTVYSIVEESSPGTVVGNLAKDLQLDILELEKRHFQISGPNKKYFDVNIKTGALLVKDRIDREELCARKAKCSLEVEAIVKSPLNLYRFEVQIVDANDNTPSFRIPEIDLNVSESAFTGEKFALPKAFDADAGVYSVKAYKLSHNEHFALDVQNAGDPTVSAEMVLQKPLDREKQPLIKLTLTLLILSTALLTVRPSLILLNRD</sequence>
<evidence type="ECO:0000256" key="8">
    <source>
        <dbReference type="ARBA" id="ARBA00022989"/>
    </source>
</evidence>
<feature type="signal peptide" evidence="12">
    <location>
        <begin position="1"/>
        <end position="26"/>
    </location>
</feature>
<dbReference type="InterPro" id="IPR013164">
    <property type="entry name" value="Cadherin_N"/>
</dbReference>
<keyword evidence="9" id="KW-0472">Membrane</keyword>
<dbReference type="Proteomes" id="UP000242638">
    <property type="component" value="Unassembled WGS sequence"/>
</dbReference>
<dbReference type="GeneTree" id="ENSGT00940000164173"/>
<evidence type="ECO:0000256" key="11">
    <source>
        <dbReference type="PROSITE-ProRule" id="PRU00043"/>
    </source>
</evidence>
<feature type="domain" description="Cadherin" evidence="13">
    <location>
        <begin position="24"/>
        <end position="129"/>
    </location>
</feature>
<evidence type="ECO:0000256" key="7">
    <source>
        <dbReference type="ARBA" id="ARBA00022889"/>
    </source>
</evidence>
<reference evidence="15" key="1">
    <citation type="submission" date="2013-11" db="EMBL/GenBank/DDBJ databases">
        <title>The genomic landscape of the Guanapo guppy.</title>
        <authorList>
            <person name="Kuenstner A."/>
            <person name="Dreyer C."/>
        </authorList>
    </citation>
    <scope>NUCLEOTIDE SEQUENCE</scope>
    <source>
        <strain evidence="15">Guanapo</strain>
    </source>
</reference>
<comment type="subcellular location">
    <subcellularLocation>
        <location evidence="1">Cell membrane</location>
        <topology evidence="1">Single-pass type I membrane protein</topology>
    </subcellularLocation>
</comment>
<dbReference type="CDD" id="cd11304">
    <property type="entry name" value="Cadherin_repeat"/>
    <property type="match status" value="2"/>
</dbReference>
<keyword evidence="6 11" id="KW-0106">Calcium</keyword>
<reference evidence="14" key="2">
    <citation type="submission" date="2025-08" db="UniProtKB">
        <authorList>
            <consortium name="Ensembl"/>
        </authorList>
    </citation>
    <scope>IDENTIFICATION</scope>
    <source>
        <strain evidence="14">Guanapo</strain>
    </source>
</reference>
<dbReference type="GO" id="GO:0005509">
    <property type="term" value="F:calcium ion binding"/>
    <property type="evidence" value="ECO:0007669"/>
    <property type="project" value="UniProtKB-UniRule"/>
</dbReference>
<dbReference type="SUPFAM" id="SSF49313">
    <property type="entry name" value="Cadherin-like"/>
    <property type="match status" value="2"/>
</dbReference>
<evidence type="ECO:0000256" key="10">
    <source>
        <dbReference type="ARBA" id="ARBA00023180"/>
    </source>
</evidence>
<keyword evidence="4 12" id="KW-0732">Signal</keyword>
<dbReference type="GO" id="GO:0007156">
    <property type="term" value="P:homophilic cell adhesion via plasma membrane adhesion molecules"/>
    <property type="evidence" value="ECO:0007669"/>
    <property type="project" value="InterPro"/>
</dbReference>
<dbReference type="GO" id="GO:0005886">
    <property type="term" value="C:plasma membrane"/>
    <property type="evidence" value="ECO:0007669"/>
    <property type="project" value="UniProtKB-SubCell"/>
</dbReference>
<dbReference type="PRINTS" id="PR00205">
    <property type="entry name" value="CADHERIN"/>
</dbReference>
<dbReference type="PANTHER" id="PTHR24028">
    <property type="entry name" value="CADHERIN-87A"/>
    <property type="match status" value="1"/>
</dbReference>
<keyword evidence="15" id="KW-1185">Reference proteome</keyword>
<dbReference type="OMA" id="ENPFLEP"/>
<evidence type="ECO:0000256" key="12">
    <source>
        <dbReference type="SAM" id="SignalP"/>
    </source>
</evidence>
<evidence type="ECO:0000256" key="6">
    <source>
        <dbReference type="ARBA" id="ARBA00022837"/>
    </source>
</evidence>
<dbReference type="InterPro" id="IPR020894">
    <property type="entry name" value="Cadherin_CS"/>
</dbReference>
<keyword evidence="7" id="KW-0130">Cell adhesion</keyword>
<organism evidence="14 15">
    <name type="scientific">Poecilia reticulata</name>
    <name type="common">Guppy</name>
    <name type="synonym">Acanthophacelus reticulatus</name>
    <dbReference type="NCBI Taxonomy" id="8081"/>
    <lineage>
        <taxon>Eukaryota</taxon>
        <taxon>Metazoa</taxon>
        <taxon>Chordata</taxon>
        <taxon>Craniata</taxon>
        <taxon>Vertebrata</taxon>
        <taxon>Euteleostomi</taxon>
        <taxon>Actinopterygii</taxon>
        <taxon>Neopterygii</taxon>
        <taxon>Teleostei</taxon>
        <taxon>Neoteleostei</taxon>
        <taxon>Acanthomorphata</taxon>
        <taxon>Ovalentaria</taxon>
        <taxon>Atherinomorphae</taxon>
        <taxon>Cyprinodontiformes</taxon>
        <taxon>Poeciliidae</taxon>
        <taxon>Poeciliinae</taxon>
        <taxon>Poecilia</taxon>
    </lineage>
</organism>
<accession>A0A3P9NLC3</accession>
<dbReference type="AlphaFoldDB" id="A0A3P9NLC3"/>
<dbReference type="Gene3D" id="2.60.40.60">
    <property type="entry name" value="Cadherins"/>
    <property type="match status" value="2"/>
</dbReference>
<dbReference type="Ensembl" id="ENSPRET00000010410.1">
    <property type="protein sequence ID" value="ENSPREP00000010293.1"/>
    <property type="gene ID" value="ENSPREG00000007022.1"/>
</dbReference>
<evidence type="ECO:0000256" key="1">
    <source>
        <dbReference type="ARBA" id="ARBA00004251"/>
    </source>
</evidence>
<dbReference type="InterPro" id="IPR002126">
    <property type="entry name" value="Cadherin-like_dom"/>
</dbReference>
<dbReference type="Bgee" id="ENSPREG00000007022">
    <property type="expression patterns" value="Expressed in head"/>
</dbReference>
<dbReference type="PROSITE" id="PS50268">
    <property type="entry name" value="CADHERIN_2"/>
    <property type="match status" value="1"/>
</dbReference>
<evidence type="ECO:0000256" key="9">
    <source>
        <dbReference type="ARBA" id="ARBA00023136"/>
    </source>
</evidence>
<evidence type="ECO:0000256" key="2">
    <source>
        <dbReference type="ARBA" id="ARBA00022475"/>
    </source>
</evidence>
<evidence type="ECO:0000313" key="14">
    <source>
        <dbReference type="Ensembl" id="ENSPREP00000010293.1"/>
    </source>
</evidence>
<dbReference type="FunFam" id="2.60.40.60:FF:000006">
    <property type="entry name" value="Protocadherin alpha 2"/>
    <property type="match status" value="1"/>
</dbReference>
<keyword evidence="10" id="KW-0325">Glycoprotein</keyword>
<dbReference type="FunFam" id="2.60.40.60:FF:000007">
    <property type="entry name" value="Protocadherin alpha 2"/>
    <property type="match status" value="1"/>
</dbReference>
<name>A0A3P9NLC3_POERE</name>
<keyword evidence="5" id="KW-0677">Repeat</keyword>
<evidence type="ECO:0000256" key="4">
    <source>
        <dbReference type="ARBA" id="ARBA00022729"/>
    </source>
</evidence>
<dbReference type="GO" id="GO:0009653">
    <property type="term" value="P:anatomical structure morphogenesis"/>
    <property type="evidence" value="ECO:0007669"/>
    <property type="project" value="UniProtKB-ARBA"/>
</dbReference>
<keyword evidence="8" id="KW-1133">Transmembrane helix</keyword>
<protein>
    <submittedName>
        <fullName evidence="14">Protocadherin alpha-8-like</fullName>
    </submittedName>
</protein>
<proteinExistence type="predicted"/>
<evidence type="ECO:0000256" key="3">
    <source>
        <dbReference type="ARBA" id="ARBA00022692"/>
    </source>
</evidence>
<dbReference type="PANTHER" id="PTHR24028:SF32">
    <property type="entry name" value="CADHERIN-RELATED NEURONAL RECEPTOR VARIABLE 10-RELATED"/>
    <property type="match status" value="1"/>
</dbReference>
<keyword evidence="3" id="KW-0812">Transmembrane</keyword>
<evidence type="ECO:0000313" key="15">
    <source>
        <dbReference type="Proteomes" id="UP000242638"/>
    </source>
</evidence>
<dbReference type="InterPro" id="IPR015919">
    <property type="entry name" value="Cadherin-like_sf"/>
</dbReference>
<dbReference type="PROSITE" id="PS00232">
    <property type="entry name" value="CADHERIN_1"/>
    <property type="match status" value="1"/>
</dbReference>
<evidence type="ECO:0000259" key="13">
    <source>
        <dbReference type="PROSITE" id="PS50268"/>
    </source>
</evidence>
<evidence type="ECO:0000256" key="5">
    <source>
        <dbReference type="ARBA" id="ARBA00022737"/>
    </source>
</evidence>